<evidence type="ECO:0000259" key="1">
    <source>
        <dbReference type="Pfam" id="PF02698"/>
    </source>
</evidence>
<dbReference type="PANTHER" id="PTHR30336">
    <property type="entry name" value="INNER MEMBRANE PROTEIN, PROBABLE PERMEASE"/>
    <property type="match status" value="1"/>
</dbReference>
<name>A0ABX0FN59_9BURK</name>
<protein>
    <submittedName>
        <fullName evidence="2">YdcF family protein</fullName>
    </submittedName>
</protein>
<dbReference type="EMBL" id="JAADJT010000008">
    <property type="protein sequence ID" value="NGZ86051.1"/>
    <property type="molecule type" value="Genomic_DNA"/>
</dbReference>
<feature type="domain" description="DUF218" evidence="1">
    <location>
        <begin position="5"/>
        <end position="57"/>
    </location>
</feature>
<gene>
    <name evidence="2" type="ORF">GW587_17540</name>
</gene>
<dbReference type="InterPro" id="IPR003848">
    <property type="entry name" value="DUF218"/>
</dbReference>
<evidence type="ECO:0000313" key="2">
    <source>
        <dbReference type="EMBL" id="NGZ86051.1"/>
    </source>
</evidence>
<organism evidence="2 3">
    <name type="scientific">Duganella aceris</name>
    <dbReference type="NCBI Taxonomy" id="2703883"/>
    <lineage>
        <taxon>Bacteria</taxon>
        <taxon>Pseudomonadati</taxon>
        <taxon>Pseudomonadota</taxon>
        <taxon>Betaproteobacteria</taxon>
        <taxon>Burkholderiales</taxon>
        <taxon>Oxalobacteraceae</taxon>
        <taxon>Telluria group</taxon>
        <taxon>Duganella</taxon>
    </lineage>
</organism>
<dbReference type="Gene3D" id="3.40.50.620">
    <property type="entry name" value="HUPs"/>
    <property type="match status" value="1"/>
</dbReference>
<dbReference type="Proteomes" id="UP000666369">
    <property type="component" value="Unassembled WGS sequence"/>
</dbReference>
<dbReference type="PANTHER" id="PTHR30336:SF20">
    <property type="entry name" value="DUF218 DOMAIN-CONTAINING PROTEIN"/>
    <property type="match status" value="1"/>
</dbReference>
<dbReference type="InterPro" id="IPR014729">
    <property type="entry name" value="Rossmann-like_a/b/a_fold"/>
</dbReference>
<proteinExistence type="predicted"/>
<dbReference type="InterPro" id="IPR051599">
    <property type="entry name" value="Cell_Envelope_Assoc"/>
</dbReference>
<reference evidence="3" key="1">
    <citation type="submission" date="2023-07" db="EMBL/GenBank/DDBJ databases">
        <title>Duganella aceri sp. nov., isolated from tree sap.</title>
        <authorList>
            <person name="Kim I.S."/>
        </authorList>
    </citation>
    <scope>NUCLEOTIDE SEQUENCE [LARGE SCALE GENOMIC DNA]</scope>
    <source>
        <strain evidence="3">SAP-35</strain>
    </source>
</reference>
<comment type="caution">
    <text evidence="2">The sequence shown here is derived from an EMBL/GenBank/DDBJ whole genome shotgun (WGS) entry which is preliminary data.</text>
</comment>
<dbReference type="Pfam" id="PF02698">
    <property type="entry name" value="DUF218"/>
    <property type="match status" value="1"/>
</dbReference>
<accession>A0ABX0FN59</accession>
<dbReference type="CDD" id="cd06259">
    <property type="entry name" value="YdcF-like"/>
    <property type="match status" value="1"/>
</dbReference>
<keyword evidence="3" id="KW-1185">Reference proteome</keyword>
<evidence type="ECO:0000313" key="3">
    <source>
        <dbReference type="Proteomes" id="UP000666369"/>
    </source>
</evidence>
<sequence length="77" mass="8391">MFRHLLVSGGQTANLSRSEADVIAEELVRLGIPDDILILESEATNTGENVRFGRAKVAEVIGLDEIRTIATIIQSQQ</sequence>